<protein>
    <submittedName>
        <fullName evidence="1">Uncharacterized protein</fullName>
    </submittedName>
</protein>
<dbReference type="Proteomes" id="UP000293863">
    <property type="component" value="Unassembled WGS sequence"/>
</dbReference>
<proteinExistence type="predicted"/>
<comment type="caution">
    <text evidence="1">The sequence shown here is derived from an EMBL/GenBank/DDBJ whole genome shotgun (WGS) entry which is preliminary data.</text>
</comment>
<accession>A0A4Q7AHV6</accession>
<dbReference type="RefSeq" id="WP_130168398.1">
    <property type="nucleotide sequence ID" value="NZ_SGSQ01000009.1"/>
</dbReference>
<evidence type="ECO:0000313" key="1">
    <source>
        <dbReference type="EMBL" id="RZG47024.1"/>
    </source>
</evidence>
<evidence type="ECO:0000313" key="2">
    <source>
        <dbReference type="Proteomes" id="UP000293863"/>
    </source>
</evidence>
<reference evidence="1 2" key="1">
    <citation type="submission" date="2019-02" db="EMBL/GenBank/DDBJ databases">
        <title>The Batch Genome Submission of Acinetobacter spp. strains.</title>
        <authorList>
            <person name="Qin J."/>
            <person name="Hu Y."/>
            <person name="Ye H."/>
            <person name="Wei L."/>
            <person name="Feng Y."/>
            <person name="Zong Z."/>
        </authorList>
    </citation>
    <scope>NUCLEOTIDE SEQUENCE [LARGE SCALE GENOMIC DNA]</scope>
    <source>
        <strain evidence="1 2">WCHAW060049</strain>
    </source>
</reference>
<keyword evidence="2" id="KW-1185">Reference proteome</keyword>
<name>A0A4Q7AHV6_9GAMM</name>
<organism evidence="1 2">
    <name type="scientific">Acinetobacter wuhouensis</name>
    <dbReference type="NCBI Taxonomy" id="1879050"/>
    <lineage>
        <taxon>Bacteria</taxon>
        <taxon>Pseudomonadati</taxon>
        <taxon>Pseudomonadota</taxon>
        <taxon>Gammaproteobacteria</taxon>
        <taxon>Moraxellales</taxon>
        <taxon>Moraxellaceae</taxon>
        <taxon>Acinetobacter</taxon>
    </lineage>
</organism>
<gene>
    <name evidence="1" type="ORF">EXU28_07490</name>
</gene>
<dbReference type="AlphaFoldDB" id="A0A4Q7AHV6"/>
<dbReference type="EMBL" id="SGSQ01000009">
    <property type="protein sequence ID" value="RZG47024.1"/>
    <property type="molecule type" value="Genomic_DNA"/>
</dbReference>
<sequence>MNAQVQPTIEQLRHSLCTQLIGAGITNPNDIVNTAQAIEKFIFAGPETVLPTAQSKTKEPVAEIKNAEPVQEQTPAATEEKTSETKIEFADIKAGLMRVAKADRNAFDALKAKFNFTNITQIQEADYPAVMSEVEKFEAENA</sequence>